<dbReference type="InterPro" id="IPR003163">
    <property type="entry name" value="Tscrpt_reg_HTH_APSES-type"/>
</dbReference>
<protein>
    <recommendedName>
        <fullName evidence="5">HTH APSES-type domain-containing protein</fullName>
    </recommendedName>
</protein>
<dbReference type="InterPro" id="IPR002110">
    <property type="entry name" value="Ankyrin_rpt"/>
</dbReference>
<feature type="compositionally biased region" description="Low complexity" evidence="4">
    <location>
        <begin position="142"/>
        <end position="165"/>
    </location>
</feature>
<feature type="repeat" description="ANK" evidence="3">
    <location>
        <begin position="584"/>
        <end position="616"/>
    </location>
</feature>
<keyword evidence="2 3" id="KW-0040">ANK repeat</keyword>
<accession>A0A177WRI1</accession>
<evidence type="ECO:0000256" key="2">
    <source>
        <dbReference type="ARBA" id="ARBA00023043"/>
    </source>
</evidence>
<dbReference type="GO" id="GO:0033309">
    <property type="term" value="C:SBF transcription complex"/>
    <property type="evidence" value="ECO:0007669"/>
    <property type="project" value="TreeGrafter"/>
</dbReference>
<dbReference type="InterPro" id="IPR018004">
    <property type="entry name" value="KilA/APSES_HTH"/>
</dbReference>
<dbReference type="OrthoDB" id="6718656at2759"/>
<dbReference type="GO" id="GO:0003677">
    <property type="term" value="F:DNA binding"/>
    <property type="evidence" value="ECO:0007669"/>
    <property type="project" value="InterPro"/>
</dbReference>
<feature type="compositionally biased region" description="Low complexity" evidence="4">
    <location>
        <begin position="359"/>
        <end position="372"/>
    </location>
</feature>
<dbReference type="AlphaFoldDB" id="A0A177WRI1"/>
<dbReference type="SMART" id="SM01252">
    <property type="entry name" value="KilA-N"/>
    <property type="match status" value="1"/>
</dbReference>
<feature type="region of interest" description="Disordered" evidence="4">
    <location>
        <begin position="105"/>
        <end position="186"/>
    </location>
</feature>
<dbReference type="Gene3D" id="1.25.40.20">
    <property type="entry name" value="Ankyrin repeat-containing domain"/>
    <property type="match status" value="1"/>
</dbReference>
<feature type="compositionally biased region" description="Low complexity" evidence="4">
    <location>
        <begin position="397"/>
        <end position="407"/>
    </location>
</feature>
<dbReference type="PANTHER" id="PTHR43828:SF3">
    <property type="entry name" value="CHROMO DOMAIN-CONTAINING PROTEIN"/>
    <property type="match status" value="1"/>
</dbReference>
<dbReference type="GO" id="GO:0030907">
    <property type="term" value="C:MBF transcription complex"/>
    <property type="evidence" value="ECO:0007669"/>
    <property type="project" value="TreeGrafter"/>
</dbReference>
<feature type="compositionally biased region" description="Polar residues" evidence="4">
    <location>
        <begin position="1"/>
        <end position="26"/>
    </location>
</feature>
<feature type="region of interest" description="Disordered" evidence="4">
    <location>
        <begin position="1"/>
        <end position="43"/>
    </location>
</feature>
<dbReference type="SMART" id="SM00248">
    <property type="entry name" value="ANK"/>
    <property type="match status" value="4"/>
</dbReference>
<dbReference type="Gene3D" id="3.10.260.10">
    <property type="entry name" value="Transcription regulator HTH, APSES-type DNA-binding domain"/>
    <property type="match status" value="1"/>
</dbReference>
<dbReference type="PROSITE" id="PS51299">
    <property type="entry name" value="HTH_APSES"/>
    <property type="match status" value="1"/>
</dbReference>
<reference evidence="6 7" key="1">
    <citation type="submission" date="2006-10" db="EMBL/GenBank/DDBJ databases">
        <title>The Genome Sequence of Batrachochytrium dendrobatidis JEL423.</title>
        <authorList>
            <consortium name="The Broad Institute Genome Sequencing Platform"/>
            <person name="Birren B."/>
            <person name="Lander E."/>
            <person name="Galagan J."/>
            <person name="Cuomo C."/>
            <person name="Devon K."/>
            <person name="Jaffe D."/>
            <person name="Butler J."/>
            <person name="Alvarez P."/>
            <person name="Gnerre S."/>
            <person name="Grabherr M."/>
            <person name="Kleber M."/>
            <person name="Mauceli E."/>
            <person name="Brockman W."/>
            <person name="Young S."/>
            <person name="LaButti K."/>
            <person name="Sykes S."/>
            <person name="DeCaprio D."/>
            <person name="Crawford M."/>
            <person name="Koehrsen M."/>
            <person name="Engels R."/>
            <person name="Montgomery P."/>
            <person name="Pearson M."/>
            <person name="Howarth C."/>
            <person name="Larson L."/>
            <person name="White J."/>
            <person name="O'Leary S."/>
            <person name="Kodira C."/>
            <person name="Zeng Q."/>
            <person name="Yandava C."/>
            <person name="Alvarado L."/>
            <person name="Longcore J."/>
            <person name="James T."/>
        </authorList>
    </citation>
    <scope>NUCLEOTIDE SEQUENCE [LARGE SCALE GENOMIC DNA]</scope>
    <source>
        <strain evidence="6 7">JEL423</strain>
    </source>
</reference>
<dbReference type="PANTHER" id="PTHR43828">
    <property type="entry name" value="ASPARAGINASE"/>
    <property type="match status" value="1"/>
</dbReference>
<evidence type="ECO:0000313" key="7">
    <source>
        <dbReference type="Proteomes" id="UP000077115"/>
    </source>
</evidence>
<dbReference type="VEuPathDB" id="FungiDB:BDEG_26115"/>
<reference evidence="6 7" key="2">
    <citation type="submission" date="2016-05" db="EMBL/GenBank/DDBJ databases">
        <title>Lineage-specific infection strategies underlie the spectrum of fungal disease in amphibians.</title>
        <authorList>
            <person name="Cuomo C.A."/>
            <person name="Farrer R.A."/>
            <person name="James T."/>
            <person name="Longcore J."/>
            <person name="Birren B."/>
        </authorList>
    </citation>
    <scope>NUCLEOTIDE SEQUENCE [LARGE SCALE GENOMIC DNA]</scope>
    <source>
        <strain evidence="6 7">JEL423</strain>
    </source>
</reference>
<dbReference type="SUPFAM" id="SSF54616">
    <property type="entry name" value="DNA-binding domain of Mlu1-box binding protein MBP1"/>
    <property type="match status" value="1"/>
</dbReference>
<dbReference type="FunFam" id="3.10.260.10:FF:000001">
    <property type="entry name" value="APSES transcription factor (MbpA)"/>
    <property type="match status" value="1"/>
</dbReference>
<dbReference type="Proteomes" id="UP000077115">
    <property type="component" value="Unassembled WGS sequence"/>
</dbReference>
<dbReference type="EMBL" id="DS022308">
    <property type="protein sequence ID" value="OAJ42693.1"/>
    <property type="molecule type" value="Genomic_DNA"/>
</dbReference>
<dbReference type="STRING" id="403673.A0A177WRI1"/>
<evidence type="ECO:0000256" key="3">
    <source>
        <dbReference type="PROSITE-ProRule" id="PRU00023"/>
    </source>
</evidence>
<feature type="compositionally biased region" description="Low complexity" evidence="4">
    <location>
        <begin position="105"/>
        <end position="124"/>
    </location>
</feature>
<dbReference type="InterPro" id="IPR036887">
    <property type="entry name" value="HTH_APSES_sf"/>
</dbReference>
<feature type="domain" description="HTH APSES-type" evidence="5">
    <location>
        <begin position="259"/>
        <end position="369"/>
    </location>
</feature>
<feature type="compositionally biased region" description="Polar residues" evidence="4">
    <location>
        <begin position="166"/>
        <end position="186"/>
    </location>
</feature>
<sequence length="1025" mass="111074">MDHETSAVSAVNSLSTEVGPNSQHSPYSHGLVHPQQQPPMGIDPNVYRQPTLTHSAYGHHGGGAPMQHYMYQPYQQSNSVSHYPHTLFQIQQQQQQQLQQQLHLQHQQHLLQHPQMHSFQQQQHNSTVNSPNIASIEDYGGTSLTVDQSSSNSTSSDNHTGNNSNLHKSLSISAIGNPSGSSVTQSVSTAIGGMAGIQFSTGNNANSKTASTATTAAIGTALSTSKATTTAKSRAPNARSRKSEAAALLRAASTSQSLIYSAVYSGVRVYEMMCRDVAVMRRCHDSYLNATQLLKVAGVDKGRRTKILEKQIIKGDHEKVQGGYGKYQGTWIPFTCGVQLAQQYELEELLKPLLTFAPDESPSPSAELPASAYIKDTKEASSRRASGGGTRKKKDAASANSNGNNPDSNPPKRRRCVPATTTAISTFPASFDSSAAPSELSQIESIRNTAMQHYVHSTNPAAGAFSELLNSPSTTRPSSSPTQNFGMYGAAPAAELSNMSFDGQINMTSQPLLQQPSIDSMTARLQTTSAMTPAQSAAEETMRHRSSLLALFMTDSRPTAYPVILYPGIPLPPNFDIDMALDDMGHSAMHFAAVLAQIEVLQLIVNKGASTTLRNKFGETALMRAVRKLNNFDMQTFPHLMSMLQDTIPLLDSNNATILHHIALASSVKGHTQACNYYLECLIDFIARDANKSTSVADEKTGLALSSKADISLGRMLNQADNQGNTAVNVAARVGCRSIVQLLLNAGANFNIANNAGLRPADFGFNINPVTKMVELATQQSMPAQVLDHAMPTNATSMETKADRTLVVYPSVRTEEEIQSTCQITDSAAIGSLAFPSVPIDASAQLRDLAHKLAESRRNNESLQARLGEIPELKLRIRNLEDALVEEMKCKPFGHNTSPIDRSRDAIQGSSSQTPVHFNALVDDEKLSPETLRHEVQRLRSIVKDMDDSNRGLLKDLVSLRGSAGQHELKCRRIIAACCNVALEDVGYLLDPLLIAVEADDGDLDMNMVANFMSRVIQPEQFKDS</sequence>
<dbReference type="PROSITE" id="PS50088">
    <property type="entry name" value="ANK_REPEAT"/>
    <property type="match status" value="2"/>
</dbReference>
<evidence type="ECO:0000259" key="5">
    <source>
        <dbReference type="PROSITE" id="PS51299"/>
    </source>
</evidence>
<dbReference type="InterPro" id="IPR051642">
    <property type="entry name" value="SWI6-like"/>
</dbReference>
<gene>
    <name evidence="6" type="ORF">BDEG_26115</name>
</gene>
<dbReference type="PROSITE" id="PS50297">
    <property type="entry name" value="ANK_REP_REGION"/>
    <property type="match status" value="2"/>
</dbReference>
<organism evidence="6 7">
    <name type="scientific">Batrachochytrium dendrobatidis (strain JEL423)</name>
    <dbReference type="NCBI Taxonomy" id="403673"/>
    <lineage>
        <taxon>Eukaryota</taxon>
        <taxon>Fungi</taxon>
        <taxon>Fungi incertae sedis</taxon>
        <taxon>Chytridiomycota</taxon>
        <taxon>Chytridiomycota incertae sedis</taxon>
        <taxon>Chytridiomycetes</taxon>
        <taxon>Rhizophydiales</taxon>
        <taxon>Rhizophydiales incertae sedis</taxon>
        <taxon>Batrachochytrium</taxon>
    </lineage>
</organism>
<keyword evidence="1" id="KW-0677">Repeat</keyword>
<dbReference type="Pfam" id="PF04383">
    <property type="entry name" value="KilA-N"/>
    <property type="match status" value="1"/>
</dbReference>
<feature type="repeat" description="ANK" evidence="3">
    <location>
        <begin position="723"/>
        <end position="755"/>
    </location>
</feature>
<proteinExistence type="predicted"/>
<feature type="region of interest" description="Disordered" evidence="4">
    <location>
        <begin position="359"/>
        <end position="415"/>
    </location>
</feature>
<dbReference type="GO" id="GO:0001228">
    <property type="term" value="F:DNA-binding transcription activator activity, RNA polymerase II-specific"/>
    <property type="evidence" value="ECO:0007669"/>
    <property type="project" value="UniProtKB-ARBA"/>
</dbReference>
<dbReference type="InterPro" id="IPR036770">
    <property type="entry name" value="Ankyrin_rpt-contain_sf"/>
</dbReference>
<dbReference type="SUPFAM" id="SSF48403">
    <property type="entry name" value="Ankyrin repeat"/>
    <property type="match status" value="1"/>
</dbReference>
<dbReference type="Pfam" id="PF00023">
    <property type="entry name" value="Ank"/>
    <property type="match status" value="1"/>
</dbReference>
<evidence type="ECO:0000256" key="4">
    <source>
        <dbReference type="SAM" id="MobiDB-lite"/>
    </source>
</evidence>
<evidence type="ECO:0000313" key="6">
    <source>
        <dbReference type="EMBL" id="OAJ42693.1"/>
    </source>
</evidence>
<dbReference type="eggNOG" id="ENOG502QPWC">
    <property type="taxonomic scope" value="Eukaryota"/>
</dbReference>
<name>A0A177WRI1_BATDL</name>
<evidence type="ECO:0000256" key="1">
    <source>
        <dbReference type="ARBA" id="ARBA00022737"/>
    </source>
</evidence>